<dbReference type="Gene3D" id="1.25.40.10">
    <property type="entry name" value="Tetratricopeptide repeat domain"/>
    <property type="match status" value="1"/>
</dbReference>
<protein>
    <submittedName>
        <fullName evidence="3">Sel1 repeat-containing protein</fullName>
    </submittedName>
</protein>
<dbReference type="Pfam" id="PF05036">
    <property type="entry name" value="SPOR"/>
    <property type="match status" value="1"/>
</dbReference>
<dbReference type="PANTHER" id="PTHR11102:SF160">
    <property type="entry name" value="ERAD-ASSOCIATED E3 UBIQUITIN-PROTEIN LIGASE COMPONENT HRD3"/>
    <property type="match status" value="1"/>
</dbReference>
<evidence type="ECO:0000313" key="3">
    <source>
        <dbReference type="EMBL" id="TCP35251.1"/>
    </source>
</evidence>
<organism evidence="3 4">
    <name type="scientific">Rhodothalassium salexigens DSM 2132</name>
    <dbReference type="NCBI Taxonomy" id="1188247"/>
    <lineage>
        <taxon>Bacteria</taxon>
        <taxon>Pseudomonadati</taxon>
        <taxon>Pseudomonadota</taxon>
        <taxon>Alphaproteobacteria</taxon>
        <taxon>Rhodothalassiales</taxon>
        <taxon>Rhodothalassiaceae</taxon>
        <taxon>Rhodothalassium</taxon>
    </lineage>
</organism>
<dbReference type="Pfam" id="PF08238">
    <property type="entry name" value="Sel1"/>
    <property type="match status" value="3"/>
</dbReference>
<dbReference type="SUPFAM" id="SSF110997">
    <property type="entry name" value="Sporulation related repeat"/>
    <property type="match status" value="1"/>
</dbReference>
<evidence type="ECO:0000256" key="1">
    <source>
        <dbReference type="SAM" id="MobiDB-lite"/>
    </source>
</evidence>
<reference evidence="3 4" key="1">
    <citation type="submission" date="2019-03" db="EMBL/GenBank/DDBJ databases">
        <title>Genomic Encyclopedia of Type Strains, Phase IV (KMG-IV): sequencing the most valuable type-strain genomes for metagenomic binning, comparative biology and taxonomic classification.</title>
        <authorList>
            <person name="Goeker M."/>
        </authorList>
    </citation>
    <scope>NUCLEOTIDE SEQUENCE [LARGE SCALE GENOMIC DNA]</scope>
    <source>
        <strain evidence="3 4">DSM 2132</strain>
    </source>
</reference>
<evidence type="ECO:0000259" key="2">
    <source>
        <dbReference type="PROSITE" id="PS51724"/>
    </source>
</evidence>
<dbReference type="SUPFAM" id="SSF81901">
    <property type="entry name" value="HCP-like"/>
    <property type="match status" value="1"/>
</dbReference>
<dbReference type="PROSITE" id="PS51724">
    <property type="entry name" value="SPOR"/>
    <property type="match status" value="1"/>
</dbReference>
<evidence type="ECO:0000313" key="4">
    <source>
        <dbReference type="Proteomes" id="UP000295399"/>
    </source>
</evidence>
<comment type="caution">
    <text evidence="3">The sequence shown here is derived from an EMBL/GenBank/DDBJ whole genome shotgun (WGS) entry which is preliminary data.</text>
</comment>
<name>A0A4R2PM30_RHOSA</name>
<proteinExistence type="predicted"/>
<dbReference type="InParanoid" id="A0A4R2PM30"/>
<dbReference type="InterPro" id="IPR050767">
    <property type="entry name" value="Sel1_AlgK"/>
</dbReference>
<feature type="domain" description="SPOR" evidence="2">
    <location>
        <begin position="316"/>
        <end position="400"/>
    </location>
</feature>
<keyword evidence="4" id="KW-1185">Reference proteome</keyword>
<dbReference type="AlphaFoldDB" id="A0A4R2PM30"/>
<dbReference type="InterPro" id="IPR006597">
    <property type="entry name" value="Sel1-like"/>
</dbReference>
<feature type="compositionally biased region" description="Low complexity" evidence="1">
    <location>
        <begin position="268"/>
        <end position="285"/>
    </location>
</feature>
<dbReference type="GO" id="GO:0042834">
    <property type="term" value="F:peptidoglycan binding"/>
    <property type="evidence" value="ECO:0007669"/>
    <property type="project" value="InterPro"/>
</dbReference>
<dbReference type="Gene3D" id="3.30.70.1070">
    <property type="entry name" value="Sporulation related repeat"/>
    <property type="match status" value="1"/>
</dbReference>
<dbReference type="Proteomes" id="UP000295399">
    <property type="component" value="Unassembled WGS sequence"/>
</dbReference>
<dbReference type="SMART" id="SM00671">
    <property type="entry name" value="SEL1"/>
    <property type="match status" value="3"/>
</dbReference>
<dbReference type="InterPro" id="IPR007730">
    <property type="entry name" value="SPOR-like_dom"/>
</dbReference>
<accession>A0A4R2PM30</accession>
<dbReference type="InterPro" id="IPR036680">
    <property type="entry name" value="SPOR-like_sf"/>
</dbReference>
<dbReference type="InterPro" id="IPR011990">
    <property type="entry name" value="TPR-like_helical_dom_sf"/>
</dbReference>
<dbReference type="EMBL" id="SLXO01000004">
    <property type="protein sequence ID" value="TCP35251.1"/>
    <property type="molecule type" value="Genomic_DNA"/>
</dbReference>
<feature type="region of interest" description="Disordered" evidence="1">
    <location>
        <begin position="233"/>
        <end position="319"/>
    </location>
</feature>
<gene>
    <name evidence="3" type="ORF">EV659_104101</name>
</gene>
<sequence length="408" mass="40588">MIGPALAVLLVTAAASGADEQRTDPAPRALERGSVAATVLADGPADLPAPRAAGVAERLARGVALFRAGDAAAAVAIWRPLAEAGDPGAQLNLAQAYRLGRGVPRDDAQALTLARQSAGQGHPKGQALYAQLLAGRSGGGSVAAREAVGWWRLAAERGVGPAQMALAEALWDGRGAARDRSAALAWMHLAAAGRAPGAAARVETMTARLGPAEARAAQARLTAWLAAGRVAAPPTGPVAGSGTASDPGSDMAPGMVASGMASGPDAEPALALRRVEPRAAAAPGASGSTVSEPGAASPGDDRPAPSRRAARAAEQRARPGAWGVQLGAMSDGGRARAQADALTDRHGDLLAGRTVTVASADSAGAALYRLRVFGFDDEAAARAACAGFRRAGQGCYVVAPEPVSGAVP</sequence>
<dbReference type="PANTHER" id="PTHR11102">
    <property type="entry name" value="SEL-1-LIKE PROTEIN"/>
    <property type="match status" value="1"/>
</dbReference>